<dbReference type="Gene3D" id="3.40.630.30">
    <property type="match status" value="1"/>
</dbReference>
<dbReference type="Proteomes" id="UP000467214">
    <property type="component" value="Unassembled WGS sequence"/>
</dbReference>
<dbReference type="PROSITE" id="PS51186">
    <property type="entry name" value="GNAT"/>
    <property type="match status" value="1"/>
</dbReference>
<name>A0A845BQS6_9NEIS</name>
<dbReference type="CDD" id="cd04301">
    <property type="entry name" value="NAT_SF"/>
    <property type="match status" value="1"/>
</dbReference>
<dbReference type="Pfam" id="PF00583">
    <property type="entry name" value="Acetyltransf_1"/>
    <property type="match status" value="1"/>
</dbReference>
<dbReference type="SUPFAM" id="SSF55729">
    <property type="entry name" value="Acyl-CoA N-acyltransferases (Nat)"/>
    <property type="match status" value="1"/>
</dbReference>
<dbReference type="RefSeq" id="WP_160797290.1">
    <property type="nucleotide sequence ID" value="NZ_WSSB01000010.1"/>
</dbReference>
<comment type="caution">
    <text evidence="2">The sequence shown here is derived from an EMBL/GenBank/DDBJ whole genome shotgun (WGS) entry which is preliminary data.</text>
</comment>
<keyword evidence="3" id="KW-1185">Reference proteome</keyword>
<feature type="domain" description="N-acetyltransferase" evidence="1">
    <location>
        <begin position="12"/>
        <end position="154"/>
    </location>
</feature>
<dbReference type="EMBL" id="WSSB01000010">
    <property type="protein sequence ID" value="MXR37594.1"/>
    <property type="molecule type" value="Genomic_DNA"/>
</dbReference>
<proteinExistence type="predicted"/>
<dbReference type="GO" id="GO:0016747">
    <property type="term" value="F:acyltransferase activity, transferring groups other than amino-acyl groups"/>
    <property type="evidence" value="ECO:0007669"/>
    <property type="project" value="InterPro"/>
</dbReference>
<organism evidence="2 3">
    <name type="scientific">Craterilacuibacter sinensis</name>
    <dbReference type="NCBI Taxonomy" id="2686017"/>
    <lineage>
        <taxon>Bacteria</taxon>
        <taxon>Pseudomonadati</taxon>
        <taxon>Pseudomonadota</taxon>
        <taxon>Betaproteobacteria</taxon>
        <taxon>Neisseriales</taxon>
        <taxon>Neisseriaceae</taxon>
        <taxon>Craterilacuibacter</taxon>
    </lineage>
</organism>
<dbReference type="InterPro" id="IPR016181">
    <property type="entry name" value="Acyl_CoA_acyltransferase"/>
</dbReference>
<dbReference type="InterPro" id="IPR000182">
    <property type="entry name" value="GNAT_dom"/>
</dbReference>
<dbReference type="AlphaFoldDB" id="A0A845BQS6"/>
<evidence type="ECO:0000259" key="1">
    <source>
        <dbReference type="PROSITE" id="PS51186"/>
    </source>
</evidence>
<reference evidence="2 3" key="1">
    <citation type="submission" date="2019-12" db="EMBL/GenBank/DDBJ databases">
        <title>Neisseriaceae gen. nov. sp. Genome sequencing and assembly.</title>
        <authorList>
            <person name="Liu Z."/>
            <person name="Li A."/>
        </authorList>
    </citation>
    <scope>NUCLEOTIDE SEQUENCE [LARGE SCALE GENOMIC DNA]</scope>
    <source>
        <strain evidence="2 3">B2N2-7</strain>
    </source>
</reference>
<evidence type="ECO:0000313" key="2">
    <source>
        <dbReference type="EMBL" id="MXR37594.1"/>
    </source>
</evidence>
<evidence type="ECO:0000313" key="3">
    <source>
        <dbReference type="Proteomes" id="UP000467214"/>
    </source>
</evidence>
<protein>
    <submittedName>
        <fullName evidence="2">GNAT family N-acetyltransferase</fullName>
    </submittedName>
</protein>
<keyword evidence="2" id="KW-0808">Transferase</keyword>
<sequence length="154" mass="17398">MSTQRLLRVTADDGSLARPDLLASALAVHRQLRPMLPHETTAYSAKMERVFAGGARMTVAVDTAGRVTGLALYRIYENTYEDLRLYLDDLVTDEACRSQGIGKQLLHWCEAEARHAGCQFFALDSGTWRPQAHKLYFREDFTITSFHFVKSVQS</sequence>
<accession>A0A845BQS6</accession>
<gene>
    <name evidence="2" type="ORF">GQF02_11455</name>
</gene>